<feature type="transmembrane region" description="Helical" evidence="3">
    <location>
        <begin position="61"/>
        <end position="83"/>
    </location>
</feature>
<sequence length="173" mass="19611">MADREPGRDTERRRTTGGRRPQSVRRPRDGRPARPVSPGRTARSRTVRAAATFGLSTTRRAAVFAIVFCALALSVAVPLRTYLGQRDDVARQEQLKAELREQVDALEARKAELDDPAQVEAEARRRLRYVMPGETPYIVELPDNARDGIEEPEQGKVREESWYQLLWNAVSEE</sequence>
<gene>
    <name evidence="4" type="ORF">FHR82_007490</name>
</gene>
<feature type="region of interest" description="Disordered" evidence="2">
    <location>
        <begin position="1"/>
        <end position="45"/>
    </location>
</feature>
<dbReference type="InterPro" id="IPR007060">
    <property type="entry name" value="FtsL/DivIC"/>
</dbReference>
<feature type="compositionally biased region" description="Basic and acidic residues" evidence="2">
    <location>
        <begin position="1"/>
        <end position="14"/>
    </location>
</feature>
<dbReference type="Proteomes" id="UP000520767">
    <property type="component" value="Unassembled WGS sequence"/>
</dbReference>
<evidence type="ECO:0000313" key="5">
    <source>
        <dbReference type="Proteomes" id="UP000520767"/>
    </source>
</evidence>
<evidence type="ECO:0000313" key="4">
    <source>
        <dbReference type="EMBL" id="MBB4911230.1"/>
    </source>
</evidence>
<evidence type="ECO:0000256" key="2">
    <source>
        <dbReference type="SAM" id="MobiDB-lite"/>
    </source>
</evidence>
<organism evidence="4 5">
    <name type="scientific">Actinophytocola algeriensis</name>
    <dbReference type="NCBI Taxonomy" id="1768010"/>
    <lineage>
        <taxon>Bacteria</taxon>
        <taxon>Bacillati</taxon>
        <taxon>Actinomycetota</taxon>
        <taxon>Actinomycetes</taxon>
        <taxon>Pseudonocardiales</taxon>
        <taxon>Pseudonocardiaceae</taxon>
    </lineage>
</organism>
<dbReference type="GO" id="GO:0051301">
    <property type="term" value="P:cell division"/>
    <property type="evidence" value="ECO:0007669"/>
    <property type="project" value="UniProtKB-KW"/>
</dbReference>
<comment type="caution">
    <text evidence="4">The sequence shown here is derived from an EMBL/GenBank/DDBJ whole genome shotgun (WGS) entry which is preliminary data.</text>
</comment>
<keyword evidence="3" id="KW-0472">Membrane</keyword>
<keyword evidence="3" id="KW-1133">Transmembrane helix</keyword>
<dbReference type="AlphaFoldDB" id="A0A7W7QCW0"/>
<feature type="coiled-coil region" evidence="1">
    <location>
        <begin position="89"/>
        <end position="116"/>
    </location>
</feature>
<proteinExistence type="predicted"/>
<dbReference type="RefSeq" id="WP_184815251.1">
    <property type="nucleotide sequence ID" value="NZ_JACHJQ010000009.1"/>
</dbReference>
<keyword evidence="5" id="KW-1185">Reference proteome</keyword>
<keyword evidence="4" id="KW-0131">Cell cycle</keyword>
<evidence type="ECO:0000256" key="3">
    <source>
        <dbReference type="SAM" id="Phobius"/>
    </source>
</evidence>
<protein>
    <submittedName>
        <fullName evidence="4">Cell division protein FtsB</fullName>
    </submittedName>
</protein>
<reference evidence="4 5" key="1">
    <citation type="submission" date="2020-08" db="EMBL/GenBank/DDBJ databases">
        <title>Genomic Encyclopedia of Type Strains, Phase III (KMG-III): the genomes of soil and plant-associated and newly described type strains.</title>
        <authorList>
            <person name="Whitman W."/>
        </authorList>
    </citation>
    <scope>NUCLEOTIDE SEQUENCE [LARGE SCALE GENOMIC DNA]</scope>
    <source>
        <strain evidence="4 5">CECT 8960</strain>
    </source>
</reference>
<keyword evidence="3" id="KW-0812">Transmembrane</keyword>
<keyword evidence="1" id="KW-0175">Coiled coil</keyword>
<keyword evidence="4" id="KW-0132">Cell division</keyword>
<name>A0A7W7QCW0_9PSEU</name>
<accession>A0A7W7QCW0</accession>
<dbReference type="Pfam" id="PF04977">
    <property type="entry name" value="DivIC"/>
    <property type="match status" value="1"/>
</dbReference>
<evidence type="ECO:0000256" key="1">
    <source>
        <dbReference type="SAM" id="Coils"/>
    </source>
</evidence>
<dbReference type="EMBL" id="JACHJQ010000009">
    <property type="protein sequence ID" value="MBB4911230.1"/>
    <property type="molecule type" value="Genomic_DNA"/>
</dbReference>